<dbReference type="SUPFAM" id="SSF101386">
    <property type="entry name" value="all-alpha NTP pyrophosphatases"/>
    <property type="match status" value="1"/>
</dbReference>
<gene>
    <name evidence="1" type="ORF">EFY87_08695</name>
</gene>
<organism evidence="1 2">
    <name type="scientific">Flexivirga caeni</name>
    <dbReference type="NCBI Taxonomy" id="2294115"/>
    <lineage>
        <taxon>Bacteria</taxon>
        <taxon>Bacillati</taxon>
        <taxon>Actinomycetota</taxon>
        <taxon>Actinomycetes</taxon>
        <taxon>Micrococcales</taxon>
        <taxon>Dermacoccaceae</taxon>
        <taxon>Flexivirga</taxon>
    </lineage>
</organism>
<reference evidence="1 2" key="1">
    <citation type="submission" date="2018-11" db="EMBL/GenBank/DDBJ databases">
        <title>Draft genome of Simplicispira Flexivirga sp. BO-16.</title>
        <authorList>
            <person name="Im W.T."/>
        </authorList>
    </citation>
    <scope>NUCLEOTIDE SEQUENCE [LARGE SCALE GENOMIC DNA]</scope>
    <source>
        <strain evidence="1 2">BO-16</strain>
    </source>
</reference>
<dbReference type="Gene3D" id="1.10.287.1080">
    <property type="entry name" value="MazG-like"/>
    <property type="match status" value="1"/>
</dbReference>
<keyword evidence="2" id="KW-1185">Reference proteome</keyword>
<accession>A0A3M9MCE7</accession>
<dbReference type="Proteomes" id="UP000271678">
    <property type="component" value="Unassembled WGS sequence"/>
</dbReference>
<dbReference type="AlphaFoldDB" id="A0A3M9MCE7"/>
<proteinExistence type="predicted"/>
<sequence>MTLDEICQNARQLSVAHGWDQADSAARMLHVVAEAGEVADALTAYQQASADDRASARVALGHEIFDVIWNLCALANATDIDVESAARMKMAINADRTWPSSAAI</sequence>
<protein>
    <submittedName>
        <fullName evidence="1">Uncharacterized protein</fullName>
    </submittedName>
</protein>
<dbReference type="OrthoDB" id="9791898at2"/>
<dbReference type="PANTHER" id="PTHR42702">
    <property type="entry name" value="NUCLEOTIDE PYROPHOSPHOHYDROLASE"/>
    <property type="match status" value="1"/>
</dbReference>
<dbReference type="RefSeq" id="WP_123271075.1">
    <property type="nucleotide sequence ID" value="NZ_RJJQ01000007.1"/>
</dbReference>
<evidence type="ECO:0000313" key="2">
    <source>
        <dbReference type="Proteomes" id="UP000271678"/>
    </source>
</evidence>
<dbReference type="EMBL" id="RJJQ01000007">
    <property type="protein sequence ID" value="RNI22875.1"/>
    <property type="molecule type" value="Genomic_DNA"/>
</dbReference>
<comment type="caution">
    <text evidence="1">The sequence shown here is derived from an EMBL/GenBank/DDBJ whole genome shotgun (WGS) entry which is preliminary data.</text>
</comment>
<name>A0A3M9MCE7_9MICO</name>
<dbReference type="PANTHER" id="PTHR42702:SF1">
    <property type="entry name" value="REGULATORY PROTEIN FOR BETA-LACTAMASE"/>
    <property type="match status" value="1"/>
</dbReference>
<evidence type="ECO:0000313" key="1">
    <source>
        <dbReference type="EMBL" id="RNI22875.1"/>
    </source>
</evidence>